<evidence type="ECO:0000256" key="1">
    <source>
        <dbReference type="SAM" id="Phobius"/>
    </source>
</evidence>
<protein>
    <submittedName>
        <fullName evidence="2">Uncharacterized protein</fullName>
    </submittedName>
</protein>
<feature type="transmembrane region" description="Helical" evidence="1">
    <location>
        <begin position="43"/>
        <end position="61"/>
    </location>
</feature>
<dbReference type="Proteomes" id="UP000295344">
    <property type="component" value="Unassembled WGS sequence"/>
</dbReference>
<reference evidence="2 3" key="1">
    <citation type="submission" date="2019-03" db="EMBL/GenBank/DDBJ databases">
        <title>Genomic Encyclopedia of Archaeal and Bacterial Type Strains, Phase II (KMG-II): from individual species to whole genera.</title>
        <authorList>
            <person name="Goeker M."/>
        </authorList>
    </citation>
    <scope>NUCLEOTIDE SEQUENCE [LARGE SCALE GENOMIC DNA]</scope>
    <source>
        <strain evidence="2 3">DSM 24782</strain>
    </source>
</reference>
<evidence type="ECO:0000313" key="3">
    <source>
        <dbReference type="Proteomes" id="UP000295344"/>
    </source>
</evidence>
<gene>
    <name evidence="2" type="ORF">CLV52_2234</name>
</gene>
<dbReference type="EMBL" id="SOAM01000002">
    <property type="protein sequence ID" value="TDS77291.1"/>
    <property type="molecule type" value="Genomic_DNA"/>
</dbReference>
<sequence>MSRPARIAFLVLGLIALVTGAVWTGQGLNLIPGSFMTGDRTWLAIGLVVAIVGIVLIVLALRRRRRPTR</sequence>
<organism evidence="2 3">
    <name type="scientific">Amnibacterium kyonggiense</name>
    <dbReference type="NCBI Taxonomy" id="595671"/>
    <lineage>
        <taxon>Bacteria</taxon>
        <taxon>Bacillati</taxon>
        <taxon>Actinomycetota</taxon>
        <taxon>Actinomycetes</taxon>
        <taxon>Micrococcales</taxon>
        <taxon>Microbacteriaceae</taxon>
        <taxon>Amnibacterium</taxon>
    </lineage>
</organism>
<keyword evidence="1" id="KW-1133">Transmembrane helix</keyword>
<evidence type="ECO:0000313" key="2">
    <source>
        <dbReference type="EMBL" id="TDS77291.1"/>
    </source>
</evidence>
<keyword evidence="3" id="KW-1185">Reference proteome</keyword>
<dbReference type="RefSeq" id="WP_133766379.1">
    <property type="nucleotide sequence ID" value="NZ_BAAARP010000002.1"/>
</dbReference>
<accession>A0A4R7FLJ7</accession>
<keyword evidence="1" id="KW-0472">Membrane</keyword>
<dbReference type="OrthoDB" id="4640879at2"/>
<comment type="caution">
    <text evidence="2">The sequence shown here is derived from an EMBL/GenBank/DDBJ whole genome shotgun (WGS) entry which is preliminary data.</text>
</comment>
<keyword evidence="1" id="KW-0812">Transmembrane</keyword>
<dbReference type="AlphaFoldDB" id="A0A4R7FLJ7"/>
<proteinExistence type="predicted"/>
<name>A0A4R7FLJ7_9MICO</name>